<dbReference type="OrthoDB" id="481043at2"/>
<dbReference type="Gene3D" id="1.10.530.10">
    <property type="match status" value="1"/>
</dbReference>
<proteinExistence type="predicted"/>
<sequence>MDILKPSRVKPIAIAIGCLVSLCLLLILRQPSRRLKQNPIFDTVRHPPLVMTGGNPYIRALMRTISASEANDRQPYSVIYGGSHAKTLDRHPEKCVRIVSGPNINNCSTAAGRYQMINTTWFAMAQKYHPQPDCLLFVFYCNYSFESEYQDAVVHAWLSDESAWNMNIPQMLKDDKLEEVRKRLSSTWTSLGYGIETNRITPRLAGIYQKVLQEELGKKN</sequence>
<keyword evidence="3" id="KW-1185">Reference proteome</keyword>
<evidence type="ECO:0000313" key="2">
    <source>
        <dbReference type="EMBL" id="PSB57798.1"/>
    </source>
</evidence>
<keyword evidence="1" id="KW-0812">Transmembrane</keyword>
<organism evidence="2 3">
    <name type="scientific">Chamaesiphon polymorphus CCALA 037</name>
    <dbReference type="NCBI Taxonomy" id="2107692"/>
    <lineage>
        <taxon>Bacteria</taxon>
        <taxon>Bacillati</taxon>
        <taxon>Cyanobacteriota</taxon>
        <taxon>Cyanophyceae</taxon>
        <taxon>Gomontiellales</taxon>
        <taxon>Chamaesiphonaceae</taxon>
        <taxon>Chamaesiphon</taxon>
    </lineage>
</organism>
<evidence type="ECO:0000313" key="3">
    <source>
        <dbReference type="Proteomes" id="UP000238937"/>
    </source>
</evidence>
<keyword evidence="1" id="KW-1133">Transmembrane helix</keyword>
<keyword evidence="1" id="KW-0472">Membrane</keyword>
<evidence type="ECO:0000256" key="1">
    <source>
        <dbReference type="SAM" id="Phobius"/>
    </source>
</evidence>
<dbReference type="InterPro" id="IPR023346">
    <property type="entry name" value="Lysozyme-like_dom_sf"/>
</dbReference>
<gene>
    <name evidence="2" type="ORF">C7B77_07090</name>
</gene>
<dbReference type="AlphaFoldDB" id="A0A2T1GJ62"/>
<comment type="caution">
    <text evidence="2">The sequence shown here is derived from an EMBL/GenBank/DDBJ whole genome shotgun (WGS) entry which is preliminary data.</text>
</comment>
<reference evidence="2 3" key="1">
    <citation type="submission" date="2018-03" db="EMBL/GenBank/DDBJ databases">
        <title>The ancient ancestry and fast evolution of plastids.</title>
        <authorList>
            <person name="Moore K.R."/>
            <person name="Magnabosco C."/>
            <person name="Momper L."/>
            <person name="Gold D.A."/>
            <person name="Bosak T."/>
            <person name="Fournier G.P."/>
        </authorList>
    </citation>
    <scope>NUCLEOTIDE SEQUENCE [LARGE SCALE GENOMIC DNA]</scope>
    <source>
        <strain evidence="2 3">CCALA 037</strain>
    </source>
</reference>
<feature type="transmembrane region" description="Helical" evidence="1">
    <location>
        <begin position="12"/>
        <end position="28"/>
    </location>
</feature>
<accession>A0A2T1GJ62</accession>
<dbReference type="EMBL" id="PVWO01000061">
    <property type="protein sequence ID" value="PSB57798.1"/>
    <property type="molecule type" value="Genomic_DNA"/>
</dbReference>
<dbReference type="SUPFAM" id="SSF53955">
    <property type="entry name" value="Lysozyme-like"/>
    <property type="match status" value="1"/>
</dbReference>
<name>A0A2T1GJ62_9CYAN</name>
<dbReference type="RefSeq" id="WP_106302059.1">
    <property type="nucleotide sequence ID" value="NZ_PVWO01000061.1"/>
</dbReference>
<protein>
    <submittedName>
        <fullName evidence="2">Muramidase</fullName>
    </submittedName>
</protein>
<dbReference type="Proteomes" id="UP000238937">
    <property type="component" value="Unassembled WGS sequence"/>
</dbReference>